<sequence length="26" mass="2815">HNTSRQMGLSLDGKAHDGMISYVVVV</sequence>
<organism evidence="1 2">
    <name type="scientific">Streblomastix strix</name>
    <dbReference type="NCBI Taxonomy" id="222440"/>
    <lineage>
        <taxon>Eukaryota</taxon>
        <taxon>Metamonada</taxon>
        <taxon>Preaxostyla</taxon>
        <taxon>Oxymonadida</taxon>
        <taxon>Streblomastigidae</taxon>
        <taxon>Streblomastix</taxon>
    </lineage>
</organism>
<evidence type="ECO:0000313" key="2">
    <source>
        <dbReference type="Proteomes" id="UP000324800"/>
    </source>
</evidence>
<evidence type="ECO:0000313" key="1">
    <source>
        <dbReference type="EMBL" id="KAA6397537.1"/>
    </source>
</evidence>
<gene>
    <name evidence="1" type="ORF">EZS28_006929</name>
</gene>
<name>A0A5J4WQX5_9EUKA</name>
<dbReference type="EMBL" id="SNRW01001156">
    <property type="protein sequence ID" value="KAA6397537.1"/>
    <property type="molecule type" value="Genomic_DNA"/>
</dbReference>
<dbReference type="Proteomes" id="UP000324800">
    <property type="component" value="Unassembled WGS sequence"/>
</dbReference>
<protein>
    <submittedName>
        <fullName evidence="1">Uncharacterized protein</fullName>
    </submittedName>
</protein>
<comment type="caution">
    <text evidence="1">The sequence shown here is derived from an EMBL/GenBank/DDBJ whole genome shotgun (WGS) entry which is preliminary data.</text>
</comment>
<accession>A0A5J4WQX5</accession>
<feature type="non-terminal residue" evidence="1">
    <location>
        <position position="1"/>
    </location>
</feature>
<proteinExistence type="predicted"/>
<reference evidence="1 2" key="1">
    <citation type="submission" date="2019-03" db="EMBL/GenBank/DDBJ databases">
        <title>Single cell metagenomics reveals metabolic interactions within the superorganism composed of flagellate Streblomastix strix and complex community of Bacteroidetes bacteria on its surface.</title>
        <authorList>
            <person name="Treitli S.C."/>
            <person name="Kolisko M."/>
            <person name="Husnik F."/>
            <person name="Keeling P."/>
            <person name="Hampl V."/>
        </authorList>
    </citation>
    <scope>NUCLEOTIDE SEQUENCE [LARGE SCALE GENOMIC DNA]</scope>
    <source>
        <strain evidence="1">ST1C</strain>
    </source>
</reference>
<dbReference type="AlphaFoldDB" id="A0A5J4WQX5"/>